<keyword evidence="5 9" id="KW-1133">Transmembrane helix</keyword>
<feature type="transmembrane region" description="Helical" evidence="9">
    <location>
        <begin position="79"/>
        <end position="101"/>
    </location>
</feature>
<feature type="transmembrane region" description="Helical" evidence="9">
    <location>
        <begin position="270"/>
        <end position="296"/>
    </location>
</feature>
<dbReference type="PROSITE" id="PS00456">
    <property type="entry name" value="NA_SOLUT_SYMP_1"/>
    <property type="match status" value="1"/>
</dbReference>
<feature type="transmembrane region" description="Helical" evidence="9">
    <location>
        <begin position="6"/>
        <end position="26"/>
    </location>
</feature>
<keyword evidence="6 9" id="KW-0472">Membrane</keyword>
<evidence type="ECO:0000256" key="5">
    <source>
        <dbReference type="ARBA" id="ARBA00022989"/>
    </source>
</evidence>
<dbReference type="Pfam" id="PF00474">
    <property type="entry name" value="SSF"/>
    <property type="match status" value="1"/>
</dbReference>
<feature type="transmembrane region" description="Helical" evidence="9">
    <location>
        <begin position="121"/>
        <end position="146"/>
    </location>
</feature>
<keyword evidence="7" id="KW-0915">Sodium</keyword>
<feature type="transmembrane region" description="Helical" evidence="9">
    <location>
        <begin position="316"/>
        <end position="341"/>
    </location>
</feature>
<keyword evidence="4" id="KW-0769">Symport</keyword>
<comment type="subcellular location">
    <subcellularLocation>
        <location evidence="1">Membrane</location>
        <topology evidence="1">Multi-pass membrane protein</topology>
    </subcellularLocation>
</comment>
<feature type="transmembrane region" description="Helical" evidence="9">
    <location>
        <begin position="446"/>
        <end position="469"/>
    </location>
</feature>
<dbReference type="GO" id="GO:0005412">
    <property type="term" value="F:D-glucose:sodium symporter activity"/>
    <property type="evidence" value="ECO:0007669"/>
    <property type="project" value="TreeGrafter"/>
</dbReference>
<feature type="transmembrane region" description="Helical" evidence="9">
    <location>
        <begin position="38"/>
        <end position="59"/>
    </location>
</feature>
<sequence>MIQLSALDYLAIALYFVATLAIAIWAARGKTTSEDLFLAGRTLGPIAVGFSLFAANVSTDTMIGLPGAAYRTGISAANYEWMAGVVLMFTVFFVLPVLMRARVTTMPELMERRFDPRLRKYLSAITLFLSIILDTAGTLYAGALIITTFVPSLGLWETTYAIAIFTGLYTAAGGLRAVVYTDVMQALVLLIGSAALSWIVFGKFDHSWSAVAASVSPEHLSLIRPLDDQGVPWLGLLTGLPIVGFYYWTMNQYVVQRVLGARDIRAASHASVIAAALKLLPLFLMTMPGVMAITLLPGLEHPDQVFPAMVTHFAPAGLAGLILAGLVAALMSTCSATLNSAATLITLDFVQPHRPAMTQNQLVWTGRIATLAITLLAATWAPMIRHFQGLWAYLQQVFAFVASPLVAIFLMGLWLRGLGARAALRGLVCGHLFSAALFAAREAKLFGLHFTIIAGVVFAATAIFTLIWMRVLGAADRPSADDARIAVISHSHDLPRVPVDARVAALVVLIATAIIVYCFR</sequence>
<dbReference type="InterPro" id="IPR018212">
    <property type="entry name" value="Na/solute_symporter_CS"/>
</dbReference>
<gene>
    <name evidence="10" type="ORF">G7Y85_10170</name>
</gene>
<proteinExistence type="inferred from homology"/>
<evidence type="ECO:0000256" key="9">
    <source>
        <dbReference type="SAM" id="Phobius"/>
    </source>
</evidence>
<feature type="transmembrane region" description="Helical" evidence="9">
    <location>
        <begin position="230"/>
        <end position="249"/>
    </location>
</feature>
<dbReference type="Gene3D" id="1.20.1730.10">
    <property type="entry name" value="Sodium/glucose cotransporter"/>
    <property type="match status" value="1"/>
</dbReference>
<keyword evidence="7" id="KW-0739">Sodium transport</keyword>
<evidence type="ECO:0000256" key="8">
    <source>
        <dbReference type="RuleBase" id="RU362091"/>
    </source>
</evidence>
<feature type="transmembrane region" description="Helical" evidence="9">
    <location>
        <begin position="393"/>
        <end position="415"/>
    </location>
</feature>
<name>A0A6M2BS15_9GAMM</name>
<evidence type="ECO:0000256" key="4">
    <source>
        <dbReference type="ARBA" id="ARBA00022847"/>
    </source>
</evidence>
<keyword evidence="7" id="KW-0406">Ion transport</keyword>
<organism evidence="10 11">
    <name type="scientific">Solimonas terrae</name>
    <dbReference type="NCBI Taxonomy" id="1396819"/>
    <lineage>
        <taxon>Bacteria</taxon>
        <taxon>Pseudomonadati</taxon>
        <taxon>Pseudomonadota</taxon>
        <taxon>Gammaproteobacteria</taxon>
        <taxon>Nevskiales</taxon>
        <taxon>Nevskiaceae</taxon>
        <taxon>Solimonas</taxon>
    </lineage>
</organism>
<feature type="transmembrane region" description="Helical" evidence="9">
    <location>
        <begin position="186"/>
        <end position="204"/>
    </location>
</feature>
<keyword evidence="4" id="KW-0813">Transport</keyword>
<protein>
    <submittedName>
        <fullName evidence="10">Sodium/solute symporter</fullName>
    </submittedName>
</protein>
<keyword evidence="11" id="KW-1185">Reference proteome</keyword>
<dbReference type="PANTHER" id="PTHR11819:SF195">
    <property type="entry name" value="SODIUM_GLUCOSE COTRANSPORTER 4"/>
    <property type="match status" value="1"/>
</dbReference>
<dbReference type="RefSeq" id="WP_166255846.1">
    <property type="nucleotide sequence ID" value="NZ_JAAMOW010000004.1"/>
</dbReference>
<dbReference type="EMBL" id="JAAMOW010000004">
    <property type="protein sequence ID" value="NGY05134.1"/>
    <property type="molecule type" value="Genomic_DNA"/>
</dbReference>
<dbReference type="Proteomes" id="UP000472676">
    <property type="component" value="Unassembled WGS sequence"/>
</dbReference>
<evidence type="ECO:0000313" key="11">
    <source>
        <dbReference type="Proteomes" id="UP000472676"/>
    </source>
</evidence>
<evidence type="ECO:0000313" key="10">
    <source>
        <dbReference type="EMBL" id="NGY05134.1"/>
    </source>
</evidence>
<dbReference type="GO" id="GO:0005886">
    <property type="term" value="C:plasma membrane"/>
    <property type="evidence" value="ECO:0007669"/>
    <property type="project" value="TreeGrafter"/>
</dbReference>
<dbReference type="NCBIfam" id="TIGR00813">
    <property type="entry name" value="sss"/>
    <property type="match status" value="1"/>
</dbReference>
<evidence type="ECO:0000256" key="6">
    <source>
        <dbReference type="ARBA" id="ARBA00023136"/>
    </source>
</evidence>
<accession>A0A6M2BS15</accession>
<dbReference type="InterPro" id="IPR038377">
    <property type="entry name" value="Na/Glc_symporter_sf"/>
</dbReference>
<dbReference type="PROSITE" id="PS50283">
    <property type="entry name" value="NA_SOLUT_SYMP_3"/>
    <property type="match status" value="1"/>
</dbReference>
<keyword evidence="3 9" id="KW-0812">Transmembrane</keyword>
<comment type="caution">
    <text evidence="10">The sequence shown here is derived from an EMBL/GenBank/DDBJ whole genome shotgun (WGS) entry which is preliminary data.</text>
</comment>
<feature type="transmembrane region" description="Helical" evidence="9">
    <location>
        <begin position="499"/>
        <end position="519"/>
    </location>
</feature>
<evidence type="ECO:0000256" key="3">
    <source>
        <dbReference type="ARBA" id="ARBA00022692"/>
    </source>
</evidence>
<dbReference type="PANTHER" id="PTHR11819">
    <property type="entry name" value="SOLUTE CARRIER FAMILY 5"/>
    <property type="match status" value="1"/>
</dbReference>
<evidence type="ECO:0000256" key="7">
    <source>
        <dbReference type="ARBA" id="ARBA00023201"/>
    </source>
</evidence>
<comment type="similarity">
    <text evidence="2 8">Belongs to the sodium:solute symporter (SSF) (TC 2.A.21) family.</text>
</comment>
<evidence type="ECO:0000256" key="1">
    <source>
        <dbReference type="ARBA" id="ARBA00004141"/>
    </source>
</evidence>
<dbReference type="AlphaFoldDB" id="A0A6M2BS15"/>
<dbReference type="InterPro" id="IPR001734">
    <property type="entry name" value="Na/solute_symporter"/>
</dbReference>
<feature type="transmembrane region" description="Helical" evidence="9">
    <location>
        <begin position="362"/>
        <end position="381"/>
    </location>
</feature>
<feature type="transmembrane region" description="Helical" evidence="9">
    <location>
        <begin position="158"/>
        <end position="179"/>
    </location>
</feature>
<evidence type="ECO:0000256" key="2">
    <source>
        <dbReference type="ARBA" id="ARBA00006434"/>
    </source>
</evidence>
<reference evidence="10 11" key="1">
    <citation type="journal article" date="2014" name="Int. J. Syst. Evol. Microbiol.">
        <title>Solimonas terrae sp. nov., isolated from soil.</title>
        <authorList>
            <person name="Kim S.J."/>
            <person name="Moon J.Y."/>
            <person name="Weon H.Y."/>
            <person name="Ahn J.H."/>
            <person name="Chen W.M."/>
            <person name="Kwon S.W."/>
        </authorList>
    </citation>
    <scope>NUCLEOTIDE SEQUENCE [LARGE SCALE GENOMIC DNA]</scope>
    <source>
        <strain evidence="10 11">KIS83-12</strain>
    </source>
</reference>